<dbReference type="GeneID" id="29801927"/>
<evidence type="ECO:0000256" key="1">
    <source>
        <dbReference type="ARBA" id="ARBA00000073"/>
    </source>
</evidence>
<dbReference type="GO" id="GO:0009982">
    <property type="term" value="F:pseudouridine synthase activity"/>
    <property type="evidence" value="ECO:0007669"/>
    <property type="project" value="InterPro"/>
</dbReference>
<evidence type="ECO:0000256" key="3">
    <source>
        <dbReference type="ARBA" id="ARBA00033164"/>
    </source>
</evidence>
<dbReference type="OrthoDB" id="9807829at2"/>
<dbReference type="Proteomes" id="UP000182635">
    <property type="component" value="Unassembled WGS sequence"/>
</dbReference>
<accession>A0A1I2SFF7</accession>
<evidence type="ECO:0000313" key="6">
    <source>
        <dbReference type="Proteomes" id="UP000182635"/>
    </source>
</evidence>
<dbReference type="EMBL" id="FOPI01000026">
    <property type="protein sequence ID" value="SFG48791.1"/>
    <property type="molecule type" value="Genomic_DNA"/>
</dbReference>
<name>A0A1I2SFF7_9LACO</name>
<protein>
    <recommendedName>
        <fullName evidence="2">RNA pseudouridylate synthase</fullName>
    </recommendedName>
    <alternativeName>
        <fullName evidence="3">RNA-uridine isomerase</fullName>
    </alternativeName>
</protein>
<dbReference type="PANTHER" id="PTHR21600:SF35">
    <property type="entry name" value="PSEUDOURIDINE SYNTHASE"/>
    <property type="match status" value="1"/>
</dbReference>
<dbReference type="InterPro" id="IPR006224">
    <property type="entry name" value="PsdUridine_synth_RluA-like_CS"/>
</dbReference>
<reference evidence="6" key="1">
    <citation type="submission" date="2016-10" db="EMBL/GenBank/DDBJ databases">
        <authorList>
            <person name="Varghese N."/>
            <person name="Submissions S."/>
        </authorList>
    </citation>
    <scope>NUCLEOTIDE SEQUENCE [LARGE SCALE GENOMIC DNA]</scope>
    <source>
        <strain evidence="6">DSM 20403</strain>
    </source>
</reference>
<dbReference type="InterPro" id="IPR006145">
    <property type="entry name" value="PsdUridine_synth_RsuA/RluA"/>
</dbReference>
<sequence length="301" mass="34564">MKISLVYQGKNPCHLKTFLRQQGISRGLLAKIRHEGGAIDVDGTSGRKLDMIFPNAVVTLTMPPERVRKEPVIPSYVPLKILYEDRDFLIVDKPAHLATIPSPDKKHRYDSLVNRVVGYYELRGIKDTVVHVITRLDRDTTGIVLIAKHRYAHALIDKQVHDHSIKKEYLALLSGKVNRQHFFVNLPIGREPGSMIKRTITEDGKPSSSEYFLEKKLRDASLYRVRLHSGRTHQIRVHSKAIGHPLVADTLYDGKNSLPLQRQGLHCFHLVFYHPFLAKQLEIYCNPPRDFEGYIKKNKKE</sequence>
<dbReference type="Pfam" id="PF00849">
    <property type="entry name" value="PseudoU_synth_2"/>
    <property type="match status" value="1"/>
</dbReference>
<dbReference type="AlphaFoldDB" id="A0A1I2SFF7"/>
<dbReference type="SUPFAM" id="SSF55120">
    <property type="entry name" value="Pseudouridine synthase"/>
    <property type="match status" value="1"/>
</dbReference>
<proteinExistence type="predicted"/>
<dbReference type="Gene3D" id="3.30.2350.10">
    <property type="entry name" value="Pseudouridine synthase"/>
    <property type="match status" value="1"/>
</dbReference>
<dbReference type="PANTHER" id="PTHR21600">
    <property type="entry name" value="MITOCHONDRIAL RNA PSEUDOURIDINE SYNTHASE"/>
    <property type="match status" value="1"/>
</dbReference>
<dbReference type="GO" id="GO:0140098">
    <property type="term" value="F:catalytic activity, acting on RNA"/>
    <property type="evidence" value="ECO:0007669"/>
    <property type="project" value="UniProtKB-ARBA"/>
</dbReference>
<organism evidence="5 6">
    <name type="scientific">Ligilactobacillus ruminis DSM 20403 = NBRC 102161</name>
    <dbReference type="NCBI Taxonomy" id="1423798"/>
    <lineage>
        <taxon>Bacteria</taxon>
        <taxon>Bacillati</taxon>
        <taxon>Bacillota</taxon>
        <taxon>Bacilli</taxon>
        <taxon>Lactobacillales</taxon>
        <taxon>Lactobacillaceae</taxon>
        <taxon>Ligilactobacillus</taxon>
    </lineage>
</organism>
<evidence type="ECO:0000259" key="4">
    <source>
        <dbReference type="Pfam" id="PF00849"/>
    </source>
</evidence>
<dbReference type="RefSeq" id="WP_014073274.1">
    <property type="nucleotide sequence ID" value="NZ_AYYL01000022.1"/>
</dbReference>
<dbReference type="InterPro" id="IPR050188">
    <property type="entry name" value="RluA_PseudoU_synthase"/>
</dbReference>
<comment type="catalytic activity">
    <reaction evidence="1">
        <text>a uridine in RNA = a pseudouridine in RNA</text>
        <dbReference type="Rhea" id="RHEA:48348"/>
        <dbReference type="Rhea" id="RHEA-COMP:12068"/>
        <dbReference type="Rhea" id="RHEA-COMP:12069"/>
        <dbReference type="ChEBI" id="CHEBI:65314"/>
        <dbReference type="ChEBI" id="CHEBI:65315"/>
    </reaction>
</comment>
<dbReference type="GO" id="GO:0000455">
    <property type="term" value="P:enzyme-directed rRNA pseudouridine synthesis"/>
    <property type="evidence" value="ECO:0007669"/>
    <property type="project" value="TreeGrafter"/>
</dbReference>
<feature type="domain" description="Pseudouridine synthase RsuA/RluA-like" evidence="4">
    <location>
        <begin position="87"/>
        <end position="239"/>
    </location>
</feature>
<dbReference type="GO" id="GO:0003723">
    <property type="term" value="F:RNA binding"/>
    <property type="evidence" value="ECO:0007669"/>
    <property type="project" value="InterPro"/>
</dbReference>
<evidence type="ECO:0000313" key="5">
    <source>
        <dbReference type="EMBL" id="SFG48791.1"/>
    </source>
</evidence>
<dbReference type="CDD" id="cd02869">
    <property type="entry name" value="PseudoU_synth_RluA_like"/>
    <property type="match status" value="1"/>
</dbReference>
<dbReference type="InterPro" id="IPR020103">
    <property type="entry name" value="PsdUridine_synth_cat_dom_sf"/>
</dbReference>
<gene>
    <name evidence="5" type="ORF">SAMN02910432_01579</name>
</gene>
<dbReference type="PROSITE" id="PS01129">
    <property type="entry name" value="PSI_RLU"/>
    <property type="match status" value="1"/>
</dbReference>
<evidence type="ECO:0000256" key="2">
    <source>
        <dbReference type="ARBA" id="ARBA00031870"/>
    </source>
</evidence>